<dbReference type="OrthoDB" id="2667015at2"/>
<feature type="compositionally biased region" description="Basic and acidic residues" evidence="1">
    <location>
        <begin position="11"/>
        <end position="27"/>
    </location>
</feature>
<sequence length="221" mass="25156">MDNEILQHQMDSTKVDLKPLRQTRNTDSDDSVTPYSTSSDFKYDHLNVYKDSDGFYYFDAQGQWQNRNWSSDAGLLASTGDPIGGEDGYMIGSLHRDLTIYKKELYGISEHLGQYNLTNINPDTQARGVGWIHQDKLVAVKGFKDLNTWRYVGYIKFKFTNGVPARGSKITFKSKVGHTWDSKSLKVNGFTMNSQGVFELGFTTETSSKKWRQEGTTIVEF</sequence>
<evidence type="ECO:0000313" key="3">
    <source>
        <dbReference type="Proteomes" id="UP000323664"/>
    </source>
</evidence>
<comment type="caution">
    <text evidence="2">The sequence shown here is derived from an EMBL/GenBank/DDBJ whole genome shotgun (WGS) entry which is preliminary data.</text>
</comment>
<organism evidence="2 3">
    <name type="scientific">Paenibacillus amylolyticus</name>
    <dbReference type="NCBI Taxonomy" id="1451"/>
    <lineage>
        <taxon>Bacteria</taxon>
        <taxon>Bacillati</taxon>
        <taxon>Bacillota</taxon>
        <taxon>Bacilli</taxon>
        <taxon>Bacillales</taxon>
        <taxon>Paenibacillaceae</taxon>
        <taxon>Paenibacillus</taxon>
    </lineage>
</organism>
<proteinExistence type="predicted"/>
<dbReference type="AlphaFoldDB" id="A0A5M9WMZ1"/>
<gene>
    <name evidence="2" type="ORF">EC604_03625</name>
</gene>
<reference evidence="2 3" key="1">
    <citation type="journal article" date="2019" name="J. Ind. Microbiol. Biotechnol.">
        <title>Paenibacillus amylolyticus 27C64 has a diverse set of carbohydrate-active enzymes and complete pectin deconstruction system.</title>
        <authorList>
            <person name="Keggi C."/>
            <person name="Doran-Peterson J."/>
        </authorList>
    </citation>
    <scope>NUCLEOTIDE SEQUENCE [LARGE SCALE GENOMIC DNA]</scope>
    <source>
        <strain evidence="2 3">27C64</strain>
    </source>
</reference>
<evidence type="ECO:0000256" key="1">
    <source>
        <dbReference type="SAM" id="MobiDB-lite"/>
    </source>
</evidence>
<evidence type="ECO:0000313" key="2">
    <source>
        <dbReference type="EMBL" id="KAA8782935.1"/>
    </source>
</evidence>
<protein>
    <submittedName>
        <fullName evidence="2">Uncharacterized protein</fullName>
    </submittedName>
</protein>
<dbReference type="Proteomes" id="UP000323664">
    <property type="component" value="Unassembled WGS sequence"/>
</dbReference>
<dbReference type="EMBL" id="RIAS01000001">
    <property type="protein sequence ID" value="KAA8782935.1"/>
    <property type="molecule type" value="Genomic_DNA"/>
</dbReference>
<feature type="region of interest" description="Disordered" evidence="1">
    <location>
        <begin position="1"/>
        <end position="35"/>
    </location>
</feature>
<accession>A0A5M9WMZ1</accession>
<name>A0A5M9WMZ1_PAEAM</name>